<organism evidence="1 2">
    <name type="scientific">Pistacia integerrima</name>
    <dbReference type="NCBI Taxonomy" id="434235"/>
    <lineage>
        <taxon>Eukaryota</taxon>
        <taxon>Viridiplantae</taxon>
        <taxon>Streptophyta</taxon>
        <taxon>Embryophyta</taxon>
        <taxon>Tracheophyta</taxon>
        <taxon>Spermatophyta</taxon>
        <taxon>Magnoliopsida</taxon>
        <taxon>eudicotyledons</taxon>
        <taxon>Gunneridae</taxon>
        <taxon>Pentapetalae</taxon>
        <taxon>rosids</taxon>
        <taxon>malvids</taxon>
        <taxon>Sapindales</taxon>
        <taxon>Anacardiaceae</taxon>
        <taxon>Pistacia</taxon>
    </lineage>
</organism>
<comment type="caution">
    <text evidence="1">The sequence shown here is derived from an EMBL/GenBank/DDBJ whole genome shotgun (WGS) entry which is preliminary data.</text>
</comment>
<accession>A0ACC0Y4S6</accession>
<dbReference type="Proteomes" id="UP001163603">
    <property type="component" value="Chromosome 8"/>
</dbReference>
<evidence type="ECO:0000313" key="2">
    <source>
        <dbReference type="Proteomes" id="UP001163603"/>
    </source>
</evidence>
<gene>
    <name evidence="1" type="ORF">Pint_13402</name>
</gene>
<evidence type="ECO:0000313" key="1">
    <source>
        <dbReference type="EMBL" id="KAJ0030285.1"/>
    </source>
</evidence>
<keyword evidence="2" id="KW-1185">Reference proteome</keyword>
<protein>
    <submittedName>
        <fullName evidence="1">Uncharacterized protein</fullName>
    </submittedName>
</protein>
<reference evidence="2" key="1">
    <citation type="journal article" date="2023" name="G3 (Bethesda)">
        <title>Genome assembly and association tests identify interacting loci associated with vigor, precocity, and sex in interspecific pistachio rootstocks.</title>
        <authorList>
            <person name="Palmer W."/>
            <person name="Jacygrad E."/>
            <person name="Sagayaradj S."/>
            <person name="Cavanaugh K."/>
            <person name="Han R."/>
            <person name="Bertier L."/>
            <person name="Beede B."/>
            <person name="Kafkas S."/>
            <person name="Golino D."/>
            <person name="Preece J."/>
            <person name="Michelmore R."/>
        </authorList>
    </citation>
    <scope>NUCLEOTIDE SEQUENCE [LARGE SCALE GENOMIC DNA]</scope>
</reference>
<name>A0ACC0Y4S6_9ROSI</name>
<sequence length="873" mass="99994">MIIITMAMALQAKYYCLHPLLPQPQTHSSNCSKTFRIATCCAHHVIQAQAETMRTKKKLKPSFFQQIRHKWSSKISSPREKFPWQEQDQELEIEEEEEEVEELKTPQTFGVAETDVASSVSVLVSSALPRSFVSAPWDHGNYSQPKISRIGTKKEENVDGSLVSNAVKEVNKLDNEVKWVEEIKIDDRIEEKRIEFPSSKPKTVVGGLNGVASVNEGLKESGENCSSNRAPWRRDTDNEEDKRRRNNTELVERMIPEHELRRLRNVSLRMLERIKVKSAGITQALVDSIHEKWKVDEVVKLKFEEPHSLNMKRTHEILERRTGGLVIWRSGSSVVLFRGMAYKLPCVQSFTEQNQMHRSDNVMSNFMHNAGENNSVGSTESFIPSAKYLQNLSEEELMDLTEFNYLLDELGPRFTDWPGSGLLPVDADLLPPVVPGYKPPFRLLPYGIRLSLRDKEVTTFRRLARKMPPHFALGRNRQLQGLAQAMVKLWEKNAIAKIAIKRGVLNTSNERMAEELKKLTGGTLLSRNKDYIVFYRGNDFLPPVVTEAFKERLKLTNIRQDEEEQARQTALALIEPKVKAPNVPLVAGTLAETLAATSRWGDQPSSKDVEQMLRDSALTRHSVLFKYLKKKLVLAKRKLRRAEMALAKVQENLDPAELPSDLETISNEERFLFRKMGLSMKPYLLLGRRGVYDGTIENMHLHWKFRELVKIIVKGKSFAQVKQIAISLEAESGGVLVSLDKTTKGYAIIVYRGKNYISPIKLRPQNLLTKRQALARSVELQRREALKHHVLDLEERIELVKSELEDMKSGKTIDVWKSFYSRLDDACFSDDDTEEVNHLRFLCGVRPLLCWLEFIENISHLIFTSVWTLLTSE</sequence>
<proteinExistence type="predicted"/>
<dbReference type="EMBL" id="CM047743">
    <property type="protein sequence ID" value="KAJ0030285.1"/>
    <property type="molecule type" value="Genomic_DNA"/>
</dbReference>